<sequence>MVPLLLGLLLLLLLASAEGDGRENRCSVSPVEPAMLLSLSSERADPPTATAVATLFLSASTSTPLSAESPVLL</sequence>
<feature type="signal peptide" evidence="1">
    <location>
        <begin position="1"/>
        <end position="19"/>
    </location>
</feature>
<dbReference type="EMBL" id="GGFL01012543">
    <property type="protein sequence ID" value="MBW76721.1"/>
    <property type="molecule type" value="Transcribed_RNA"/>
</dbReference>
<protein>
    <submittedName>
        <fullName evidence="2">Putative secreted protein</fullName>
    </submittedName>
</protein>
<organism evidence="2">
    <name type="scientific">Anopheles darlingi</name>
    <name type="common">Mosquito</name>
    <dbReference type="NCBI Taxonomy" id="43151"/>
    <lineage>
        <taxon>Eukaryota</taxon>
        <taxon>Metazoa</taxon>
        <taxon>Ecdysozoa</taxon>
        <taxon>Arthropoda</taxon>
        <taxon>Hexapoda</taxon>
        <taxon>Insecta</taxon>
        <taxon>Pterygota</taxon>
        <taxon>Neoptera</taxon>
        <taxon>Endopterygota</taxon>
        <taxon>Diptera</taxon>
        <taxon>Nematocera</taxon>
        <taxon>Culicoidea</taxon>
        <taxon>Culicidae</taxon>
        <taxon>Anophelinae</taxon>
        <taxon>Anopheles</taxon>
    </lineage>
</organism>
<reference evidence="2" key="1">
    <citation type="submission" date="2018-01" db="EMBL/GenBank/DDBJ databases">
        <title>An insight into the sialome of Amazonian anophelines.</title>
        <authorList>
            <person name="Ribeiro J.M."/>
            <person name="Scarpassa V."/>
            <person name="Calvo E."/>
        </authorList>
    </citation>
    <scope>NUCLEOTIDE SEQUENCE</scope>
</reference>
<proteinExistence type="predicted"/>
<keyword evidence="1" id="KW-0732">Signal</keyword>
<accession>A0A2M4DGU0</accession>
<dbReference type="AlphaFoldDB" id="A0A2M4DGU0"/>
<evidence type="ECO:0000256" key="1">
    <source>
        <dbReference type="SAM" id="SignalP"/>
    </source>
</evidence>
<evidence type="ECO:0000313" key="2">
    <source>
        <dbReference type="EMBL" id="MBW76721.1"/>
    </source>
</evidence>
<feature type="chain" id="PRO_5014960646" evidence="1">
    <location>
        <begin position="20"/>
        <end position="73"/>
    </location>
</feature>
<name>A0A2M4DGU0_ANODA</name>